<dbReference type="STRING" id="33114.A0A2G2XQQ0"/>
<evidence type="ECO:0000256" key="2">
    <source>
        <dbReference type="ARBA" id="ARBA00022801"/>
    </source>
</evidence>
<dbReference type="AlphaFoldDB" id="A0A2G2XQQ0"/>
<keyword evidence="5" id="KW-1185">Reference proteome</keyword>
<evidence type="ECO:0000313" key="4">
    <source>
        <dbReference type="EMBL" id="PHT59779.1"/>
    </source>
</evidence>
<dbReference type="PROSITE" id="PS01173">
    <property type="entry name" value="LIPASE_GDXG_HIS"/>
    <property type="match status" value="1"/>
</dbReference>
<comment type="caution">
    <text evidence="4">The sequence shown here is derived from an EMBL/GenBank/DDBJ whole genome shotgun (WGS) entry which is preliminary data.</text>
</comment>
<dbReference type="SUPFAM" id="SSF53474">
    <property type="entry name" value="alpha/beta-Hydrolases"/>
    <property type="match status" value="1"/>
</dbReference>
<dbReference type="Pfam" id="PF07859">
    <property type="entry name" value="Abhydrolase_3"/>
    <property type="match status" value="1"/>
</dbReference>
<dbReference type="Proteomes" id="UP000224567">
    <property type="component" value="Unassembled WGS sequence"/>
</dbReference>
<feature type="domain" description="Alpha/beta hydrolase fold-3" evidence="3">
    <location>
        <begin position="77"/>
        <end position="125"/>
    </location>
</feature>
<dbReference type="PANTHER" id="PTHR23024:SF614">
    <property type="entry name" value="CARBOXYLESTERASE 12-RELATED"/>
    <property type="match status" value="1"/>
</dbReference>
<evidence type="ECO:0000256" key="1">
    <source>
        <dbReference type="ARBA" id="ARBA00010515"/>
    </source>
</evidence>
<sequence length="221" mass="24563">MDSTNPTSEVVYDIPGLFKVYKDGRVERYRKHDFAPPSDNPISGVRSKDVVIVPEDNVIVRLYLPKITQNDEKFPLLVYFHGGGFAIESAFSTYYDSYLHSLAAETNVLAVFIEYRLAPEYKIPACNSTGANIAYNMMMRASADEDKLGVGERLKLVGMALIHPYFGGNNKPDPIWSYCCPDPKSDGPRYNPAAHPNLLSRFVCSKILICTGGNDIIRDGG</sequence>
<reference evidence="4 5" key="1">
    <citation type="journal article" date="2017" name="Genome Biol.">
        <title>New reference genome sequences of hot pepper reveal the massive evolution of plant disease-resistance genes by retroduplication.</title>
        <authorList>
            <person name="Kim S."/>
            <person name="Park J."/>
            <person name="Yeom S.I."/>
            <person name="Kim Y.M."/>
            <person name="Seo E."/>
            <person name="Kim K.T."/>
            <person name="Kim M.S."/>
            <person name="Lee J.M."/>
            <person name="Cheong K."/>
            <person name="Shin H.S."/>
            <person name="Kim S.B."/>
            <person name="Han K."/>
            <person name="Lee J."/>
            <person name="Park M."/>
            <person name="Lee H.A."/>
            <person name="Lee H.Y."/>
            <person name="Lee Y."/>
            <person name="Oh S."/>
            <person name="Lee J.H."/>
            <person name="Choi E."/>
            <person name="Choi E."/>
            <person name="Lee S.E."/>
            <person name="Jeon J."/>
            <person name="Kim H."/>
            <person name="Choi G."/>
            <person name="Song H."/>
            <person name="Lee J."/>
            <person name="Lee S.C."/>
            <person name="Kwon J.K."/>
            <person name="Lee H.Y."/>
            <person name="Koo N."/>
            <person name="Hong Y."/>
            <person name="Kim R.W."/>
            <person name="Kang W.H."/>
            <person name="Huh J.H."/>
            <person name="Kang B.C."/>
            <person name="Yang T.J."/>
            <person name="Lee Y.H."/>
            <person name="Bennetzen J.L."/>
            <person name="Choi D."/>
        </authorList>
    </citation>
    <scope>NUCLEOTIDE SEQUENCE [LARGE SCALE GENOMIC DNA]</scope>
    <source>
        <strain evidence="5">cv. PBC81</strain>
    </source>
</reference>
<dbReference type="Gene3D" id="3.40.50.1820">
    <property type="entry name" value="alpha/beta hydrolase"/>
    <property type="match status" value="2"/>
</dbReference>
<dbReference type="InterPro" id="IPR029058">
    <property type="entry name" value="AB_hydrolase_fold"/>
</dbReference>
<dbReference type="GO" id="GO:0016787">
    <property type="term" value="F:hydrolase activity"/>
    <property type="evidence" value="ECO:0007669"/>
    <property type="project" value="UniProtKB-KW"/>
</dbReference>
<name>A0A2G2XQQ0_CAPBA</name>
<organism evidence="4 5">
    <name type="scientific">Capsicum baccatum</name>
    <name type="common">Peruvian pepper</name>
    <dbReference type="NCBI Taxonomy" id="33114"/>
    <lineage>
        <taxon>Eukaryota</taxon>
        <taxon>Viridiplantae</taxon>
        <taxon>Streptophyta</taxon>
        <taxon>Embryophyta</taxon>
        <taxon>Tracheophyta</taxon>
        <taxon>Spermatophyta</taxon>
        <taxon>Magnoliopsida</taxon>
        <taxon>eudicotyledons</taxon>
        <taxon>Gunneridae</taxon>
        <taxon>Pentapetalae</taxon>
        <taxon>asterids</taxon>
        <taxon>lamiids</taxon>
        <taxon>Solanales</taxon>
        <taxon>Solanaceae</taxon>
        <taxon>Solanoideae</taxon>
        <taxon>Capsiceae</taxon>
        <taxon>Capsicum</taxon>
    </lineage>
</organism>
<dbReference type="InterPro" id="IPR013094">
    <property type="entry name" value="AB_hydrolase_3"/>
</dbReference>
<proteinExistence type="inferred from homology"/>
<protein>
    <recommendedName>
        <fullName evidence="3">Alpha/beta hydrolase fold-3 domain-containing protein</fullName>
    </recommendedName>
</protein>
<dbReference type="InterPro" id="IPR050466">
    <property type="entry name" value="Carboxylest/Gibb_receptor"/>
</dbReference>
<evidence type="ECO:0000259" key="3">
    <source>
        <dbReference type="Pfam" id="PF07859"/>
    </source>
</evidence>
<reference evidence="5" key="2">
    <citation type="journal article" date="2017" name="J. Anim. Genet.">
        <title>Multiple reference genome sequences of hot pepper reveal the massive evolution of plant disease resistance genes by retroduplication.</title>
        <authorList>
            <person name="Kim S."/>
            <person name="Park J."/>
            <person name="Yeom S.-I."/>
            <person name="Kim Y.-M."/>
            <person name="Seo E."/>
            <person name="Kim K.-T."/>
            <person name="Kim M.-S."/>
            <person name="Lee J.M."/>
            <person name="Cheong K."/>
            <person name="Shin H.-S."/>
            <person name="Kim S.-B."/>
            <person name="Han K."/>
            <person name="Lee J."/>
            <person name="Park M."/>
            <person name="Lee H.-A."/>
            <person name="Lee H.-Y."/>
            <person name="Lee Y."/>
            <person name="Oh S."/>
            <person name="Lee J.H."/>
            <person name="Choi E."/>
            <person name="Choi E."/>
            <person name="Lee S.E."/>
            <person name="Jeon J."/>
            <person name="Kim H."/>
            <person name="Choi G."/>
            <person name="Song H."/>
            <person name="Lee J."/>
            <person name="Lee S.-C."/>
            <person name="Kwon J.-K."/>
            <person name="Lee H.-Y."/>
            <person name="Koo N."/>
            <person name="Hong Y."/>
            <person name="Kim R.W."/>
            <person name="Kang W.-H."/>
            <person name="Huh J.H."/>
            <person name="Kang B.-C."/>
            <person name="Yang T.-J."/>
            <person name="Lee Y.-H."/>
            <person name="Bennetzen J.L."/>
            <person name="Choi D."/>
        </authorList>
    </citation>
    <scope>NUCLEOTIDE SEQUENCE [LARGE SCALE GENOMIC DNA]</scope>
    <source>
        <strain evidence="5">cv. PBC81</strain>
    </source>
</reference>
<comment type="similarity">
    <text evidence="1">Belongs to the 'GDXG' lipolytic enzyme family.</text>
</comment>
<dbReference type="InterPro" id="IPR002168">
    <property type="entry name" value="Lipase_GDXG_HIS_AS"/>
</dbReference>
<dbReference type="PANTHER" id="PTHR23024">
    <property type="entry name" value="ARYLACETAMIDE DEACETYLASE"/>
    <property type="match status" value="1"/>
</dbReference>
<dbReference type="EMBL" id="MLFT02000001">
    <property type="protein sequence ID" value="PHT59779.1"/>
    <property type="molecule type" value="Genomic_DNA"/>
</dbReference>
<dbReference type="OrthoDB" id="408631at2759"/>
<evidence type="ECO:0000313" key="5">
    <source>
        <dbReference type="Proteomes" id="UP000224567"/>
    </source>
</evidence>
<gene>
    <name evidence="4" type="ORF">CQW23_02142</name>
</gene>
<keyword evidence="2" id="KW-0378">Hydrolase</keyword>
<accession>A0A2G2XQQ0</accession>